<evidence type="ECO:0000256" key="6">
    <source>
        <dbReference type="ARBA" id="ARBA00023136"/>
    </source>
</evidence>
<keyword evidence="5" id="KW-0488">Methylation</keyword>
<comment type="similarity">
    <text evidence="2">Belongs to the G protein gamma family.</text>
</comment>
<comment type="subunit">
    <text evidence="3">G proteins are composed of 3 units, alpha, beta and gamma.</text>
</comment>
<evidence type="ECO:0000313" key="15">
    <source>
        <dbReference type="Proteomes" id="UP000696485"/>
    </source>
</evidence>
<evidence type="ECO:0000256" key="5">
    <source>
        <dbReference type="ARBA" id="ARBA00022481"/>
    </source>
</evidence>
<comment type="subcellular location">
    <subcellularLocation>
        <location evidence="1">Membrane</location>
        <topology evidence="1">Peripheral membrane protein</topology>
    </subcellularLocation>
</comment>
<feature type="compositionally biased region" description="Polar residues" evidence="11">
    <location>
        <begin position="276"/>
        <end position="307"/>
    </location>
</feature>
<feature type="region of interest" description="Disordered" evidence="11">
    <location>
        <begin position="143"/>
        <end position="170"/>
    </location>
</feature>
<feature type="compositionally biased region" description="Pro residues" evidence="11">
    <location>
        <begin position="14"/>
        <end position="25"/>
    </location>
</feature>
<dbReference type="PANTHER" id="PTHR28189">
    <property type="entry name" value="GUANINE NUCLEOTIDE-BINDING PROTEIN SUBUNIT GAMMA"/>
    <property type="match status" value="1"/>
</dbReference>
<organism evidence="14 15">
    <name type="scientific">Podila minutissima</name>
    <dbReference type="NCBI Taxonomy" id="64525"/>
    <lineage>
        <taxon>Eukaryota</taxon>
        <taxon>Fungi</taxon>
        <taxon>Fungi incertae sedis</taxon>
        <taxon>Mucoromycota</taxon>
        <taxon>Mortierellomycotina</taxon>
        <taxon>Mortierellomycetes</taxon>
        <taxon>Mortierellales</taxon>
        <taxon>Mortierellaceae</taxon>
        <taxon>Podila</taxon>
    </lineage>
</organism>
<accession>A0A9P5S8X7</accession>
<evidence type="ECO:0000313" key="14">
    <source>
        <dbReference type="EMBL" id="KAF9320445.1"/>
    </source>
</evidence>
<reference evidence="14" key="1">
    <citation type="journal article" date="2020" name="Fungal Divers.">
        <title>Resolving the Mortierellaceae phylogeny through synthesis of multi-gene phylogenetics and phylogenomics.</title>
        <authorList>
            <person name="Vandepol N."/>
            <person name="Liber J."/>
            <person name="Desiro A."/>
            <person name="Na H."/>
            <person name="Kennedy M."/>
            <person name="Barry K."/>
            <person name="Grigoriev I.V."/>
            <person name="Miller A.N."/>
            <person name="O'Donnell K."/>
            <person name="Stajich J.E."/>
            <person name="Bonito G."/>
        </authorList>
    </citation>
    <scope>NUCLEOTIDE SEQUENCE</scope>
    <source>
        <strain evidence="14">NVP1</strain>
    </source>
</reference>
<dbReference type="InterPro" id="IPR036284">
    <property type="entry name" value="GGL_sf"/>
</dbReference>
<keyword evidence="15" id="KW-1185">Reference proteome</keyword>
<dbReference type="PANTHER" id="PTHR28189:SF1">
    <property type="entry name" value="GUANINE NUCLEOTIDE-BINDING PROTEIN SUBUNIT GAMMA"/>
    <property type="match status" value="1"/>
</dbReference>
<feature type="region of interest" description="Disordered" evidence="11">
    <location>
        <begin position="1"/>
        <end position="94"/>
    </location>
</feature>
<evidence type="ECO:0000256" key="4">
    <source>
        <dbReference type="ARBA" id="ARBA00016111"/>
    </source>
</evidence>
<evidence type="ECO:0000256" key="8">
    <source>
        <dbReference type="ARBA" id="ARBA00023224"/>
    </source>
</evidence>
<feature type="compositionally biased region" description="Polar residues" evidence="11">
    <location>
        <begin position="1"/>
        <end position="13"/>
    </location>
</feature>
<keyword evidence="8" id="KW-0807">Transducer</keyword>
<evidence type="ECO:0000259" key="12">
    <source>
        <dbReference type="SMART" id="SM00224"/>
    </source>
</evidence>
<evidence type="ECO:0000256" key="11">
    <source>
        <dbReference type="SAM" id="MobiDB-lite"/>
    </source>
</evidence>
<keyword evidence="10" id="KW-0636">Prenylation</keyword>
<evidence type="ECO:0000256" key="10">
    <source>
        <dbReference type="ARBA" id="ARBA00023289"/>
    </source>
</evidence>
<dbReference type="SMART" id="SM01224">
    <property type="entry name" value="G_gamma"/>
    <property type="match status" value="1"/>
</dbReference>
<dbReference type="SMART" id="SM00224">
    <property type="entry name" value="GGL"/>
    <property type="match status" value="1"/>
</dbReference>
<evidence type="ECO:0000256" key="2">
    <source>
        <dbReference type="ARBA" id="ARBA00007431"/>
    </source>
</evidence>
<dbReference type="AlphaFoldDB" id="A0A9P5S8X7"/>
<feature type="compositionally biased region" description="Low complexity" evidence="11">
    <location>
        <begin position="308"/>
        <end position="333"/>
    </location>
</feature>
<feature type="compositionally biased region" description="Polar residues" evidence="11">
    <location>
        <begin position="30"/>
        <end position="60"/>
    </location>
</feature>
<feature type="region of interest" description="Disordered" evidence="11">
    <location>
        <begin position="221"/>
        <end position="339"/>
    </location>
</feature>
<evidence type="ECO:0000256" key="9">
    <source>
        <dbReference type="ARBA" id="ARBA00023288"/>
    </source>
</evidence>
<keyword evidence="7" id="KW-0564">Palmitate</keyword>
<keyword evidence="6" id="KW-0472">Membrane</keyword>
<dbReference type="GO" id="GO:0005834">
    <property type="term" value="C:heterotrimeric G-protein complex"/>
    <property type="evidence" value="ECO:0007669"/>
    <property type="project" value="TreeGrafter"/>
</dbReference>
<evidence type="ECO:0000256" key="7">
    <source>
        <dbReference type="ARBA" id="ARBA00023139"/>
    </source>
</evidence>
<dbReference type="InterPro" id="IPR041848">
    <property type="entry name" value="Ste18_fungal"/>
</dbReference>
<dbReference type="GO" id="GO:0000750">
    <property type="term" value="P:pheromone-dependent signal transduction involved in conjugation with cellular fusion"/>
    <property type="evidence" value="ECO:0007669"/>
    <property type="project" value="InterPro"/>
</dbReference>
<feature type="compositionally biased region" description="Basic and acidic residues" evidence="11">
    <location>
        <begin position="66"/>
        <end position="79"/>
    </location>
</feature>
<dbReference type="EMBL" id="JAAAUY010001693">
    <property type="protein sequence ID" value="KAF9320445.1"/>
    <property type="molecule type" value="Genomic_DNA"/>
</dbReference>
<dbReference type="FunFam" id="4.10.260.10:FF:000003">
    <property type="entry name" value="G-protein complex gamma subunit Ste18/GpgA"/>
    <property type="match status" value="1"/>
</dbReference>
<gene>
    <name evidence="14" type="ORF">BG006_002781</name>
</gene>
<dbReference type="Gene3D" id="4.10.260.10">
    <property type="entry name" value="Transducin (heterotrimeric G protein), gamma chain"/>
    <property type="match status" value="1"/>
</dbReference>
<evidence type="ECO:0000256" key="3">
    <source>
        <dbReference type="ARBA" id="ARBA00011581"/>
    </source>
</evidence>
<proteinExistence type="inferred from homology"/>
<dbReference type="GO" id="GO:0007186">
    <property type="term" value="P:G protein-coupled receptor signaling pathway"/>
    <property type="evidence" value="ECO:0007669"/>
    <property type="project" value="InterPro"/>
</dbReference>
<evidence type="ECO:0000256" key="1">
    <source>
        <dbReference type="ARBA" id="ARBA00004170"/>
    </source>
</evidence>
<name>A0A9P5S8X7_9FUNG</name>
<dbReference type="GO" id="GO:0031681">
    <property type="term" value="F:G-protein beta-subunit binding"/>
    <property type="evidence" value="ECO:0007669"/>
    <property type="project" value="InterPro"/>
</dbReference>
<feature type="compositionally biased region" description="Polar residues" evidence="11">
    <location>
        <begin position="80"/>
        <end position="92"/>
    </location>
</feature>
<dbReference type="Proteomes" id="UP000696485">
    <property type="component" value="Unassembled WGS sequence"/>
</dbReference>
<evidence type="ECO:0000259" key="13">
    <source>
        <dbReference type="SMART" id="SM01224"/>
    </source>
</evidence>
<keyword evidence="9" id="KW-0449">Lipoprotein</keyword>
<feature type="compositionally biased region" description="Low complexity" evidence="11">
    <location>
        <begin position="245"/>
        <end position="275"/>
    </location>
</feature>
<protein>
    <recommendedName>
        <fullName evidence="4">Guanine nucleotide-binding protein subunit gamma</fullName>
    </recommendedName>
</protein>
<sequence>MPASDSINATSKPPSSPLGIPPAFLPPLLTNPSLDPTSLSTGALNTLSVSDPHTTCSLPSPVSPHDSWHGDHIPDKRSTSNEQQPPNPSSQVAPVHIPAPFQVKAIQESVPLETTDKKLSQQKEFISISDSHPEPQVTLTILTPGASTPSLPTPKPERVHDEQGSIPVGTTTNTLNCFQTAQDIQDNDSALDDTNVPLIPTTTATASSTSTSTQVISLSSSAPSFQATHHTHSKTDSNPLLKNHLASPSQPLALLSNSMASTPSTSSSMSTPNLSQGAIFSNSAAASSEEPLQTPGNNISSNKGASLSSTTVTNSGSASSSTTMTSTTSPMATGGMGSGVSDAKLKRFLEHNQRLREQLEMRRISVSEAGQCLIKYVTNTKDSLLPMLWGAPASDPFSKQTKACCTIS</sequence>
<feature type="domain" description="G protein gamma" evidence="13">
    <location>
        <begin position="341"/>
        <end position="408"/>
    </location>
</feature>
<comment type="caution">
    <text evidence="14">The sequence shown here is derived from an EMBL/GenBank/DDBJ whole genome shotgun (WGS) entry which is preliminary data.</text>
</comment>
<feature type="domain" description="G protein gamma" evidence="12">
    <location>
        <begin position="345"/>
        <end position="408"/>
    </location>
</feature>
<dbReference type="InterPro" id="IPR015898">
    <property type="entry name" value="G-protein_gamma-like_dom"/>
</dbReference>
<dbReference type="Pfam" id="PF00631">
    <property type="entry name" value="G-gamma"/>
    <property type="match status" value="1"/>
</dbReference>